<organism evidence="5 6">
    <name type="scientific">Popillia japonica</name>
    <name type="common">Japanese beetle</name>
    <dbReference type="NCBI Taxonomy" id="7064"/>
    <lineage>
        <taxon>Eukaryota</taxon>
        <taxon>Metazoa</taxon>
        <taxon>Ecdysozoa</taxon>
        <taxon>Arthropoda</taxon>
        <taxon>Hexapoda</taxon>
        <taxon>Insecta</taxon>
        <taxon>Pterygota</taxon>
        <taxon>Neoptera</taxon>
        <taxon>Endopterygota</taxon>
        <taxon>Coleoptera</taxon>
        <taxon>Polyphaga</taxon>
        <taxon>Scarabaeiformia</taxon>
        <taxon>Scarabaeidae</taxon>
        <taxon>Rutelinae</taxon>
        <taxon>Popillia</taxon>
    </lineage>
</organism>
<evidence type="ECO:0000313" key="5">
    <source>
        <dbReference type="EMBL" id="KAK9728125.1"/>
    </source>
</evidence>
<dbReference type="CDD" id="cd00117">
    <property type="entry name" value="TFP"/>
    <property type="match status" value="1"/>
</dbReference>
<feature type="region of interest" description="Disordered" evidence="3">
    <location>
        <begin position="83"/>
        <end position="108"/>
    </location>
</feature>
<keyword evidence="2" id="KW-0325">Glycoprotein</keyword>
<evidence type="ECO:0000256" key="4">
    <source>
        <dbReference type="SAM" id="SignalP"/>
    </source>
</evidence>
<reference evidence="5 6" key="1">
    <citation type="journal article" date="2024" name="BMC Genomics">
        <title>De novo assembly and annotation of Popillia japonica's genome with initial clues to its potential as an invasive pest.</title>
        <authorList>
            <person name="Cucini C."/>
            <person name="Boschi S."/>
            <person name="Funari R."/>
            <person name="Cardaioli E."/>
            <person name="Iannotti N."/>
            <person name="Marturano G."/>
            <person name="Paoli F."/>
            <person name="Bruttini M."/>
            <person name="Carapelli A."/>
            <person name="Frati F."/>
            <person name="Nardi F."/>
        </authorList>
    </citation>
    <scope>NUCLEOTIDE SEQUENCE [LARGE SCALE GENOMIC DNA]</scope>
    <source>
        <strain evidence="5">DMR45628</strain>
    </source>
</reference>
<dbReference type="AlphaFoldDB" id="A0AAW1L336"/>
<sequence length="108" mass="12401">MFVERYVIFGVIVFFVSVKEGQSLSCFNCNSYDEKDCLLDVIPEKFKTECPDSTYTICRKIKQVIDFEVNGLKPNTRIIRMCGKQQEDQNNKKTRTSATNAQDSVDAK</sequence>
<feature type="chain" id="PRO_5043979662" evidence="4">
    <location>
        <begin position="24"/>
        <end position="108"/>
    </location>
</feature>
<dbReference type="GO" id="GO:0032222">
    <property type="term" value="P:regulation of synaptic transmission, cholinergic"/>
    <property type="evidence" value="ECO:0007669"/>
    <property type="project" value="InterPro"/>
</dbReference>
<dbReference type="EMBL" id="JASPKY010000172">
    <property type="protein sequence ID" value="KAK9728125.1"/>
    <property type="molecule type" value="Genomic_DNA"/>
</dbReference>
<dbReference type="Proteomes" id="UP001458880">
    <property type="component" value="Unassembled WGS sequence"/>
</dbReference>
<name>A0AAW1L336_POPJA</name>
<dbReference type="InterPro" id="IPR031424">
    <property type="entry name" value="QVR-like"/>
</dbReference>
<proteinExistence type="predicted"/>
<feature type="compositionally biased region" description="Polar residues" evidence="3">
    <location>
        <begin position="96"/>
        <end position="108"/>
    </location>
</feature>
<evidence type="ECO:0000256" key="1">
    <source>
        <dbReference type="ARBA" id="ARBA00022729"/>
    </source>
</evidence>
<dbReference type="GO" id="GO:0030431">
    <property type="term" value="P:sleep"/>
    <property type="evidence" value="ECO:0007669"/>
    <property type="project" value="InterPro"/>
</dbReference>
<evidence type="ECO:0000256" key="3">
    <source>
        <dbReference type="SAM" id="MobiDB-lite"/>
    </source>
</evidence>
<comment type="caution">
    <text evidence="5">The sequence shown here is derived from an EMBL/GenBank/DDBJ whole genome shotgun (WGS) entry which is preliminary data.</text>
</comment>
<protein>
    <submittedName>
        <fullName evidence="5">Sleepless protein</fullName>
    </submittedName>
</protein>
<dbReference type="Pfam" id="PF17064">
    <property type="entry name" value="QVR"/>
    <property type="match status" value="1"/>
</dbReference>
<accession>A0AAW1L336</accession>
<keyword evidence="1 4" id="KW-0732">Signal</keyword>
<feature type="signal peptide" evidence="4">
    <location>
        <begin position="1"/>
        <end position="23"/>
    </location>
</feature>
<gene>
    <name evidence="5" type="ORF">QE152_g18181</name>
</gene>
<keyword evidence="6" id="KW-1185">Reference proteome</keyword>
<evidence type="ECO:0000256" key="2">
    <source>
        <dbReference type="ARBA" id="ARBA00023180"/>
    </source>
</evidence>
<evidence type="ECO:0000313" key="6">
    <source>
        <dbReference type="Proteomes" id="UP001458880"/>
    </source>
</evidence>